<evidence type="ECO:0000313" key="3">
    <source>
        <dbReference type="EMBL" id="WNZ26450.1"/>
    </source>
</evidence>
<proteinExistence type="predicted"/>
<reference evidence="3" key="1">
    <citation type="submission" date="2020-05" db="EMBL/GenBank/DDBJ databases">
        <authorList>
            <person name="Zhu T."/>
            <person name="Keshari N."/>
            <person name="Lu X."/>
        </authorList>
    </citation>
    <scope>NUCLEOTIDE SEQUENCE</scope>
    <source>
        <strain evidence="3">NK1-12</strain>
    </source>
</reference>
<sequence length="104" mass="11174">MSPSHPAPDTELTAELAGDRLLGSGGYNRFVGGYQTEGDQLSIEPLASTKMACEETDSFRGCFKSIKRVVLPPNPPPMGDFRSRSSSSKSPIDGGCRGRFGLHR</sequence>
<organism evidence="3">
    <name type="scientific">Leptolyngbya sp. NK1-12</name>
    <dbReference type="NCBI Taxonomy" id="2547451"/>
    <lineage>
        <taxon>Bacteria</taxon>
        <taxon>Bacillati</taxon>
        <taxon>Cyanobacteriota</taxon>
        <taxon>Cyanophyceae</taxon>
        <taxon>Leptolyngbyales</taxon>
        <taxon>Leptolyngbyaceae</taxon>
        <taxon>Leptolyngbya group</taxon>
        <taxon>Leptolyngbya</taxon>
    </lineage>
</organism>
<feature type="domain" description="DUF306" evidence="2">
    <location>
        <begin position="15"/>
        <end position="56"/>
    </location>
</feature>
<gene>
    <name evidence="3" type="ORF">HJG54_05585</name>
</gene>
<dbReference type="Pfam" id="PF03724">
    <property type="entry name" value="META"/>
    <property type="match status" value="1"/>
</dbReference>
<protein>
    <submittedName>
        <fullName evidence="3">META domain-containing protein</fullName>
    </submittedName>
</protein>
<dbReference type="AlphaFoldDB" id="A0AA96WKP5"/>
<feature type="region of interest" description="Disordered" evidence="1">
    <location>
        <begin position="73"/>
        <end position="104"/>
    </location>
</feature>
<dbReference type="EMBL" id="CP053586">
    <property type="protein sequence ID" value="WNZ26450.1"/>
    <property type="molecule type" value="Genomic_DNA"/>
</dbReference>
<dbReference type="Gene3D" id="2.40.128.270">
    <property type="match status" value="1"/>
</dbReference>
<evidence type="ECO:0000256" key="1">
    <source>
        <dbReference type="SAM" id="MobiDB-lite"/>
    </source>
</evidence>
<evidence type="ECO:0000259" key="2">
    <source>
        <dbReference type="Pfam" id="PF03724"/>
    </source>
</evidence>
<name>A0AA96WKP5_9CYAN</name>
<dbReference type="InterPro" id="IPR038670">
    <property type="entry name" value="HslJ-like_sf"/>
</dbReference>
<accession>A0AA96WKP5</accession>
<dbReference type="InterPro" id="IPR005184">
    <property type="entry name" value="DUF306_Meta_HslJ"/>
</dbReference>